<dbReference type="InterPro" id="IPR027417">
    <property type="entry name" value="P-loop_NTPase"/>
</dbReference>
<organism evidence="2 3">
    <name type="scientific">Mycolicibacterium nivoides</name>
    <dbReference type="NCBI Taxonomy" id="2487344"/>
    <lineage>
        <taxon>Bacteria</taxon>
        <taxon>Bacillati</taxon>
        <taxon>Actinomycetota</taxon>
        <taxon>Actinomycetes</taxon>
        <taxon>Mycobacteriales</taxon>
        <taxon>Mycobacteriaceae</taxon>
        <taxon>Mycolicibacterium</taxon>
    </lineage>
</organism>
<dbReference type="RefSeq" id="WP_409543841.1">
    <property type="nucleotide sequence ID" value="NZ_JBKBDD010000005.1"/>
</dbReference>
<keyword evidence="1" id="KW-0472">Membrane</keyword>
<sequence length="504" mass="53995">MTDVDTARDPVAARTREAKIADADAVVAAIDPGLNSPGVETRDAVLVAGPWLAGSTSVMAALRERMPQTTFVESTELVAGEAPAAVVFVVSAASPLTESDCALVDLASRYTDLVIGVVSKIDAYRDWRDVRDADAEILSERDARYARMPWVGVAAAPDLGEPQLDELVELLTGQLADPDVARRNRLRAWETRLEAVILRYEADGSGADRQARVDVLRERRAEVARARRLTRTERSIALRSQLQQARVQLGYFARNRCNSVRTELQEDVAGMSRRRIETFEEYVRQRAHEVVGDVDEGVTAHLRGVAAELELPILEPSAPAGAGLPAQPAVVPDLPSPPLKSRTLETRLMLVLGAGFGLGVAVAVSRVLAGAAPRLAVAGLVVGAVVGLLLAVWVVGTRGLLHDRAVLDRWVGDITTTLRSAVEELVATRVLAAESALTAELAAREETEAAAAAEKTAAMDAELREHAVATARAAAQRDRRIPPLQRALNAVRADLYGNSDATGE</sequence>
<reference evidence="2 3" key="1">
    <citation type="submission" date="2024-12" db="EMBL/GenBank/DDBJ databases">
        <title>The coexistence of Mycolicibacterium septicum and Mycolicibacterium nivoides in clinical samples.</title>
        <authorList>
            <person name="Wang C."/>
            <person name="Feng Y."/>
            <person name="Zong Z."/>
        </authorList>
    </citation>
    <scope>NUCLEOTIDE SEQUENCE [LARGE SCALE GENOMIC DNA]</scope>
    <source>
        <strain evidence="2 3">120309</strain>
    </source>
</reference>
<protein>
    <submittedName>
        <fullName evidence="2">Uncharacterized protein</fullName>
    </submittedName>
</protein>
<proteinExistence type="predicted"/>
<accession>A0ABW9LB32</accession>
<evidence type="ECO:0000256" key="1">
    <source>
        <dbReference type="SAM" id="Phobius"/>
    </source>
</evidence>
<keyword evidence="3" id="KW-1185">Reference proteome</keyword>
<evidence type="ECO:0000313" key="2">
    <source>
        <dbReference type="EMBL" id="MFN6544955.1"/>
    </source>
</evidence>
<dbReference type="EMBL" id="JBKBDD010000005">
    <property type="protein sequence ID" value="MFN6544955.1"/>
    <property type="molecule type" value="Genomic_DNA"/>
</dbReference>
<evidence type="ECO:0000313" key="3">
    <source>
        <dbReference type="Proteomes" id="UP001635816"/>
    </source>
</evidence>
<name>A0ABW9LB32_9MYCO</name>
<dbReference type="Proteomes" id="UP001635816">
    <property type="component" value="Unassembled WGS sequence"/>
</dbReference>
<feature type="transmembrane region" description="Helical" evidence="1">
    <location>
        <begin position="348"/>
        <end position="369"/>
    </location>
</feature>
<dbReference type="SUPFAM" id="SSF52540">
    <property type="entry name" value="P-loop containing nucleoside triphosphate hydrolases"/>
    <property type="match status" value="1"/>
</dbReference>
<comment type="caution">
    <text evidence="2">The sequence shown here is derived from an EMBL/GenBank/DDBJ whole genome shotgun (WGS) entry which is preliminary data.</text>
</comment>
<feature type="transmembrane region" description="Helical" evidence="1">
    <location>
        <begin position="375"/>
        <end position="395"/>
    </location>
</feature>
<keyword evidence="1" id="KW-1133">Transmembrane helix</keyword>
<keyword evidence="1" id="KW-0812">Transmembrane</keyword>
<gene>
    <name evidence="2" type="ORF">ACK4CT_17310</name>
</gene>